<evidence type="ECO:0000313" key="18">
    <source>
        <dbReference type="Proteomes" id="UP000095230"/>
    </source>
</evidence>
<evidence type="ECO:0000256" key="10">
    <source>
        <dbReference type="ARBA" id="ARBA00022741"/>
    </source>
</evidence>
<feature type="binding site" evidence="16">
    <location>
        <begin position="35"/>
        <end position="37"/>
    </location>
    <ligand>
        <name>GTP</name>
        <dbReference type="ChEBI" id="CHEBI:37565"/>
    </ligand>
</feature>
<organism evidence="17 18">
    <name type="scientific">Shewanella colwelliana</name>
    <name type="common">Alteromonas colwelliana</name>
    <dbReference type="NCBI Taxonomy" id="23"/>
    <lineage>
        <taxon>Bacteria</taxon>
        <taxon>Pseudomonadati</taxon>
        <taxon>Pseudomonadota</taxon>
        <taxon>Gammaproteobacteria</taxon>
        <taxon>Alteromonadales</taxon>
        <taxon>Shewanellaceae</taxon>
        <taxon>Shewanella</taxon>
    </lineage>
</organism>
<evidence type="ECO:0000256" key="12">
    <source>
        <dbReference type="ARBA" id="ARBA00022840"/>
    </source>
</evidence>
<dbReference type="GO" id="GO:0005524">
    <property type="term" value="F:ATP binding"/>
    <property type="evidence" value="ECO:0007669"/>
    <property type="project" value="UniProtKB-UniRule"/>
</dbReference>
<dbReference type="PIRSF" id="PIRSF006135">
    <property type="entry name" value="CobU"/>
    <property type="match status" value="1"/>
</dbReference>
<dbReference type="Gene3D" id="3.40.50.300">
    <property type="entry name" value="P-loop containing nucleotide triphosphate hydrolases"/>
    <property type="match status" value="1"/>
</dbReference>
<comment type="pathway">
    <text evidence="6 14">Cofactor biosynthesis; adenosylcobalamin biosynthesis; adenosylcobalamin from cob(II)yrinate a,c-diamide: step 5/7.</text>
</comment>
<comment type="caution">
    <text evidence="17">The sequence shown here is derived from an EMBL/GenBank/DDBJ whole genome shotgun (WGS) entry which is preliminary data.</text>
</comment>
<dbReference type="GO" id="GO:0043752">
    <property type="term" value="F:adenosylcobinamide kinase activity"/>
    <property type="evidence" value="ECO:0007669"/>
    <property type="project" value="UniProtKB-EC"/>
</dbReference>
<gene>
    <name evidence="17" type="ORF">BEL05_06970</name>
</gene>
<evidence type="ECO:0000256" key="9">
    <source>
        <dbReference type="ARBA" id="ARBA00022679"/>
    </source>
</evidence>
<dbReference type="OrthoDB" id="9788370at2"/>
<dbReference type="Pfam" id="PF02283">
    <property type="entry name" value="CobU"/>
    <property type="match status" value="1"/>
</dbReference>
<keyword evidence="8 14" id="KW-0169">Cobalamin biosynthesis</keyword>
<keyword evidence="10 14" id="KW-0547">Nucleotide-binding</keyword>
<evidence type="ECO:0000256" key="1">
    <source>
        <dbReference type="ARBA" id="ARBA00000312"/>
    </source>
</evidence>
<comment type="similarity">
    <text evidence="7 14">Belongs to the CobU/CobP family.</text>
</comment>
<keyword evidence="13 14" id="KW-0342">GTP-binding</keyword>
<evidence type="ECO:0000256" key="16">
    <source>
        <dbReference type="PIRSR" id="PIRSR006135-2"/>
    </source>
</evidence>
<dbReference type="EMBL" id="MCBT01000044">
    <property type="protein sequence ID" value="OEG73129.1"/>
    <property type="molecule type" value="Genomic_DNA"/>
</dbReference>
<comment type="pathway">
    <text evidence="5 14">Cofactor biosynthesis; adenosylcobalamin biosynthesis; adenosylcobalamin from cob(II)yrinate a,c-diamide: step 6/7.</text>
</comment>
<comment type="catalytic activity">
    <reaction evidence="1 14">
        <text>adenosylcob(III)inamide + ATP = adenosylcob(III)inamide phosphate + ADP + H(+)</text>
        <dbReference type="Rhea" id="RHEA:15769"/>
        <dbReference type="ChEBI" id="CHEBI:2480"/>
        <dbReference type="ChEBI" id="CHEBI:15378"/>
        <dbReference type="ChEBI" id="CHEBI:30616"/>
        <dbReference type="ChEBI" id="CHEBI:58502"/>
        <dbReference type="ChEBI" id="CHEBI:456216"/>
        <dbReference type="EC" id="2.7.1.156"/>
    </reaction>
</comment>
<comment type="function">
    <text evidence="4 14">Catalyzes ATP-dependent phosphorylation of adenosylcobinamide and addition of GMP to adenosylcobinamide phosphate.</text>
</comment>
<dbReference type="GO" id="GO:0005525">
    <property type="term" value="F:GTP binding"/>
    <property type="evidence" value="ECO:0007669"/>
    <property type="project" value="UniProtKB-UniRule"/>
</dbReference>
<dbReference type="AlphaFoldDB" id="A0A1E5IRE0"/>
<evidence type="ECO:0000256" key="15">
    <source>
        <dbReference type="PIRSR" id="PIRSR006135-1"/>
    </source>
</evidence>
<dbReference type="NCBIfam" id="NF004469">
    <property type="entry name" value="PRK05800.1"/>
    <property type="match status" value="1"/>
</dbReference>
<evidence type="ECO:0000256" key="4">
    <source>
        <dbReference type="ARBA" id="ARBA00003889"/>
    </source>
</evidence>
<dbReference type="Proteomes" id="UP000095230">
    <property type="component" value="Unassembled WGS sequence"/>
</dbReference>
<dbReference type="EC" id="2.7.7.62" evidence="14"/>
<accession>A0A1E5IRE0</accession>
<evidence type="ECO:0000256" key="6">
    <source>
        <dbReference type="ARBA" id="ARBA00005159"/>
    </source>
</evidence>
<evidence type="ECO:0000313" key="17">
    <source>
        <dbReference type="EMBL" id="OEG73129.1"/>
    </source>
</evidence>
<feature type="binding site" evidence="16">
    <location>
        <position position="66"/>
    </location>
    <ligand>
        <name>GTP</name>
        <dbReference type="ChEBI" id="CHEBI:37565"/>
    </ligand>
</feature>
<evidence type="ECO:0000256" key="7">
    <source>
        <dbReference type="ARBA" id="ARBA00007490"/>
    </source>
</evidence>
<name>A0A1E5IRE0_SHECO</name>
<keyword evidence="12 14" id="KW-0067">ATP-binding</keyword>
<evidence type="ECO:0000256" key="13">
    <source>
        <dbReference type="ARBA" id="ARBA00023134"/>
    </source>
</evidence>
<dbReference type="STRING" id="23.BEL05_06970"/>
<dbReference type="CDD" id="cd00544">
    <property type="entry name" value="CobU"/>
    <property type="match status" value="1"/>
</dbReference>
<evidence type="ECO:0000256" key="11">
    <source>
        <dbReference type="ARBA" id="ARBA00022777"/>
    </source>
</evidence>
<reference evidence="17 18" key="1">
    <citation type="submission" date="2016-07" db="EMBL/GenBank/DDBJ databases">
        <title>Whole-genome of two Shewanella species isolated from a digestive organ of sea cucumber Apostichopus japonicus Selenka 1867.</title>
        <authorList>
            <person name="Hong H.-H."/>
            <person name="Choi H."/>
            <person name="Cheon S."/>
            <person name="Oh J.-S."/>
            <person name="Lee H.-G."/>
            <person name="Park C."/>
        </authorList>
    </citation>
    <scope>NUCLEOTIDE SEQUENCE [LARGE SCALE GENOMIC DNA]</scope>
    <source>
        <strain evidence="17 18">CSB03KR</strain>
    </source>
</reference>
<dbReference type="GO" id="GO:0009236">
    <property type="term" value="P:cobalamin biosynthetic process"/>
    <property type="evidence" value="ECO:0007669"/>
    <property type="project" value="UniProtKB-UniRule"/>
</dbReference>
<keyword evidence="11 14" id="KW-0418">Kinase</keyword>
<comment type="catalytic activity">
    <reaction evidence="3">
        <text>adenosylcob(III)inamide + GTP = adenosylcob(III)inamide phosphate + GDP + H(+)</text>
        <dbReference type="Rhea" id="RHEA:15765"/>
        <dbReference type="ChEBI" id="CHEBI:2480"/>
        <dbReference type="ChEBI" id="CHEBI:15378"/>
        <dbReference type="ChEBI" id="CHEBI:37565"/>
        <dbReference type="ChEBI" id="CHEBI:58189"/>
        <dbReference type="ChEBI" id="CHEBI:58502"/>
        <dbReference type="EC" id="2.7.1.156"/>
    </reaction>
</comment>
<dbReference type="InterPro" id="IPR027417">
    <property type="entry name" value="P-loop_NTPase"/>
</dbReference>
<dbReference type="PANTHER" id="PTHR34848">
    <property type="match status" value="1"/>
</dbReference>
<comment type="catalytic activity">
    <reaction evidence="2 14">
        <text>adenosylcob(III)inamide phosphate + GTP + H(+) = adenosylcob(III)inamide-GDP + diphosphate</text>
        <dbReference type="Rhea" id="RHEA:22712"/>
        <dbReference type="ChEBI" id="CHEBI:15378"/>
        <dbReference type="ChEBI" id="CHEBI:33019"/>
        <dbReference type="ChEBI" id="CHEBI:37565"/>
        <dbReference type="ChEBI" id="CHEBI:58502"/>
        <dbReference type="ChEBI" id="CHEBI:60487"/>
        <dbReference type="EC" id="2.7.7.62"/>
    </reaction>
</comment>
<feature type="binding site" evidence="16">
    <location>
        <begin position="7"/>
        <end position="14"/>
    </location>
    <ligand>
        <name>GTP</name>
        <dbReference type="ChEBI" id="CHEBI:37565"/>
    </ligand>
</feature>
<dbReference type="PANTHER" id="PTHR34848:SF1">
    <property type="entry name" value="BIFUNCTIONAL ADENOSYLCOBALAMIN BIOSYNTHESIS PROTEIN COBU"/>
    <property type="match status" value="1"/>
</dbReference>
<dbReference type="EC" id="2.7.1.156" evidence="14"/>
<evidence type="ECO:0000256" key="14">
    <source>
        <dbReference type="PIRNR" id="PIRNR006135"/>
    </source>
</evidence>
<feature type="active site" description="GMP-histidine intermediate" evidence="15">
    <location>
        <position position="51"/>
    </location>
</feature>
<evidence type="ECO:0000256" key="5">
    <source>
        <dbReference type="ARBA" id="ARBA00004692"/>
    </source>
</evidence>
<dbReference type="InterPro" id="IPR003203">
    <property type="entry name" value="CobU/CobP"/>
</dbReference>
<sequence length="175" mass="19205">MIHFVLGGARSGKSRHALAQAAKRVALGDDCLFVATAEAFDEEMTSRIQRHQQERTEDDLPWRTLECPLNLSDCLTENARHNQVILVDCLTLWLTNQLLSKNSDWPQVRSEFLATLSQLPGTIIFVSNEVGGGLVAADPLSRQFVDEAGWLHQAIAAIADEVVLVTAGLPMTLKG</sequence>
<keyword evidence="9 14" id="KW-0808">Transferase</keyword>
<dbReference type="UniPathway" id="UPA00148">
    <property type="reaction ID" value="UER00236"/>
</dbReference>
<dbReference type="SUPFAM" id="SSF52540">
    <property type="entry name" value="P-loop containing nucleoside triphosphate hydrolases"/>
    <property type="match status" value="1"/>
</dbReference>
<keyword evidence="17" id="KW-0548">Nucleotidyltransferase</keyword>
<evidence type="ECO:0000256" key="8">
    <source>
        <dbReference type="ARBA" id="ARBA00022573"/>
    </source>
</evidence>
<evidence type="ECO:0000256" key="2">
    <source>
        <dbReference type="ARBA" id="ARBA00000711"/>
    </source>
</evidence>
<feature type="binding site" evidence="16">
    <location>
        <position position="88"/>
    </location>
    <ligand>
        <name>GTP</name>
        <dbReference type="ChEBI" id="CHEBI:37565"/>
    </ligand>
</feature>
<evidence type="ECO:0000256" key="3">
    <source>
        <dbReference type="ARBA" id="ARBA00001522"/>
    </source>
</evidence>
<proteinExistence type="inferred from homology"/>
<dbReference type="RefSeq" id="WP_069671688.1">
    <property type="nucleotide sequence ID" value="NZ_MCBT01000044.1"/>
</dbReference>
<dbReference type="GO" id="GO:0008820">
    <property type="term" value="F:cobinamide phosphate guanylyltransferase activity"/>
    <property type="evidence" value="ECO:0007669"/>
    <property type="project" value="UniProtKB-UniRule"/>
</dbReference>
<protein>
    <recommendedName>
        <fullName evidence="14">Bifunctional adenosylcobalamin biosynthesis protein</fullName>
        <ecNumber evidence="14">2.7.1.156</ecNumber>
        <ecNumber evidence="14">2.7.7.62</ecNumber>
    </recommendedName>
</protein>